<dbReference type="AlphaFoldDB" id="L7LAH3"/>
<dbReference type="Proteomes" id="UP000053405">
    <property type="component" value="Unassembled WGS sequence"/>
</dbReference>
<organism evidence="1 2">
    <name type="scientific">Gordonia hirsuta DSM 44140 = NBRC 16056</name>
    <dbReference type="NCBI Taxonomy" id="1121927"/>
    <lineage>
        <taxon>Bacteria</taxon>
        <taxon>Bacillati</taxon>
        <taxon>Actinomycetota</taxon>
        <taxon>Actinomycetes</taxon>
        <taxon>Mycobacteriales</taxon>
        <taxon>Gordoniaceae</taxon>
        <taxon>Gordonia</taxon>
    </lineage>
</organism>
<dbReference type="EMBL" id="BANT01000015">
    <property type="protein sequence ID" value="GAC57013.1"/>
    <property type="molecule type" value="Genomic_DNA"/>
</dbReference>
<evidence type="ECO:0000313" key="1">
    <source>
        <dbReference type="EMBL" id="GAC57013.1"/>
    </source>
</evidence>
<dbReference type="STRING" id="1121927.GOHSU_15_00050"/>
<protein>
    <submittedName>
        <fullName evidence="1">Uncharacterized protein</fullName>
    </submittedName>
</protein>
<comment type="caution">
    <text evidence="1">The sequence shown here is derived from an EMBL/GenBank/DDBJ whole genome shotgun (WGS) entry which is preliminary data.</text>
</comment>
<evidence type="ECO:0000313" key="2">
    <source>
        <dbReference type="Proteomes" id="UP000053405"/>
    </source>
</evidence>
<gene>
    <name evidence="1" type="ORF">GOHSU_15_00050</name>
</gene>
<keyword evidence="2" id="KW-1185">Reference proteome</keyword>
<accession>L7LAH3</accession>
<reference evidence="1 2" key="1">
    <citation type="submission" date="2012-12" db="EMBL/GenBank/DDBJ databases">
        <title>Whole genome shotgun sequence of Gordonia hirsuta NBRC 16056.</title>
        <authorList>
            <person name="Isaki-Nakamura S."/>
            <person name="Hosoyama A."/>
            <person name="Tsuchikane K."/>
            <person name="Katsumata H."/>
            <person name="Baba S."/>
            <person name="Yamazaki S."/>
            <person name="Fujita N."/>
        </authorList>
    </citation>
    <scope>NUCLEOTIDE SEQUENCE [LARGE SCALE GENOMIC DNA]</scope>
    <source>
        <strain evidence="1 2">NBRC 16056</strain>
    </source>
</reference>
<sequence>MGPAQVPEQRPSGLSSDHIRDWQRRLRALGGAPAAEPHQRLAGARARRFYGLAEGTSVLGDGFELYMYSGALTVMDSAVAVLHTAVRPADRPVRDRRAVPKMNDDLVVAALINSPSRTLLVGSHAIGPARESAKPQELAGLVIPRDAFGDRRLADGPPEGLTMVADTLLTNATAAFVARSRWVRPPAPMCTAMRSANRPPST</sequence>
<name>L7LAH3_9ACTN</name>
<proteinExistence type="predicted"/>